<organism evidence="1 2">
    <name type="scientific">Aspergillus tubingensis (strain CBS 134.48)</name>
    <dbReference type="NCBI Taxonomy" id="767770"/>
    <lineage>
        <taxon>Eukaryota</taxon>
        <taxon>Fungi</taxon>
        <taxon>Dikarya</taxon>
        <taxon>Ascomycota</taxon>
        <taxon>Pezizomycotina</taxon>
        <taxon>Eurotiomycetes</taxon>
        <taxon>Eurotiomycetidae</taxon>
        <taxon>Eurotiales</taxon>
        <taxon>Aspergillaceae</taxon>
        <taxon>Aspergillus</taxon>
        <taxon>Aspergillus subgen. Circumdati</taxon>
    </lineage>
</organism>
<dbReference type="OrthoDB" id="417697at2759"/>
<name>A0A1L9NHV2_ASPTC</name>
<dbReference type="AlphaFoldDB" id="A0A1L9NHV2"/>
<dbReference type="VEuPathDB" id="FungiDB:ASPTUDRAFT_918431"/>
<gene>
    <name evidence="1" type="ORF">ASPTUDRAFT_918431</name>
</gene>
<reference evidence="2" key="1">
    <citation type="journal article" date="2017" name="Genome Biol.">
        <title>Comparative genomics reveals high biological diversity and specific adaptations in the industrially and medically important fungal genus Aspergillus.</title>
        <authorList>
            <person name="de Vries R.P."/>
            <person name="Riley R."/>
            <person name="Wiebenga A."/>
            <person name="Aguilar-Osorio G."/>
            <person name="Amillis S."/>
            <person name="Uchima C.A."/>
            <person name="Anderluh G."/>
            <person name="Asadollahi M."/>
            <person name="Askin M."/>
            <person name="Barry K."/>
            <person name="Battaglia E."/>
            <person name="Bayram O."/>
            <person name="Benocci T."/>
            <person name="Braus-Stromeyer S.A."/>
            <person name="Caldana C."/>
            <person name="Canovas D."/>
            <person name="Cerqueira G.C."/>
            <person name="Chen F."/>
            <person name="Chen W."/>
            <person name="Choi C."/>
            <person name="Clum A."/>
            <person name="Dos Santos R.A."/>
            <person name="Damasio A.R."/>
            <person name="Diallinas G."/>
            <person name="Emri T."/>
            <person name="Fekete E."/>
            <person name="Flipphi M."/>
            <person name="Freyberg S."/>
            <person name="Gallo A."/>
            <person name="Gournas C."/>
            <person name="Habgood R."/>
            <person name="Hainaut M."/>
            <person name="Harispe M.L."/>
            <person name="Henrissat B."/>
            <person name="Hilden K.S."/>
            <person name="Hope R."/>
            <person name="Hossain A."/>
            <person name="Karabika E."/>
            <person name="Karaffa L."/>
            <person name="Karanyi Z."/>
            <person name="Krasevec N."/>
            <person name="Kuo A."/>
            <person name="Kusch H."/>
            <person name="LaButti K."/>
            <person name="Lagendijk E.L."/>
            <person name="Lapidus A."/>
            <person name="Levasseur A."/>
            <person name="Lindquist E."/>
            <person name="Lipzen A."/>
            <person name="Logrieco A.F."/>
            <person name="MacCabe A."/>
            <person name="Maekelae M.R."/>
            <person name="Malavazi I."/>
            <person name="Melin P."/>
            <person name="Meyer V."/>
            <person name="Mielnichuk N."/>
            <person name="Miskei M."/>
            <person name="Molnar A.P."/>
            <person name="Mule G."/>
            <person name="Ngan C.Y."/>
            <person name="Orejas M."/>
            <person name="Orosz E."/>
            <person name="Ouedraogo J.P."/>
            <person name="Overkamp K.M."/>
            <person name="Park H.-S."/>
            <person name="Perrone G."/>
            <person name="Piumi F."/>
            <person name="Punt P.J."/>
            <person name="Ram A.F."/>
            <person name="Ramon A."/>
            <person name="Rauscher S."/>
            <person name="Record E."/>
            <person name="Riano-Pachon D.M."/>
            <person name="Robert V."/>
            <person name="Roehrig J."/>
            <person name="Ruller R."/>
            <person name="Salamov A."/>
            <person name="Salih N.S."/>
            <person name="Samson R.A."/>
            <person name="Sandor E."/>
            <person name="Sanguinetti M."/>
            <person name="Schuetze T."/>
            <person name="Sepcic K."/>
            <person name="Shelest E."/>
            <person name="Sherlock G."/>
            <person name="Sophianopoulou V."/>
            <person name="Squina F.M."/>
            <person name="Sun H."/>
            <person name="Susca A."/>
            <person name="Todd R.B."/>
            <person name="Tsang A."/>
            <person name="Unkles S.E."/>
            <person name="van de Wiele N."/>
            <person name="van Rossen-Uffink D."/>
            <person name="Oliveira J.V."/>
            <person name="Vesth T.C."/>
            <person name="Visser J."/>
            <person name="Yu J.-H."/>
            <person name="Zhou M."/>
            <person name="Andersen M.R."/>
            <person name="Archer D.B."/>
            <person name="Baker S.E."/>
            <person name="Benoit I."/>
            <person name="Brakhage A.A."/>
            <person name="Braus G.H."/>
            <person name="Fischer R."/>
            <person name="Frisvad J.C."/>
            <person name="Goldman G.H."/>
            <person name="Houbraken J."/>
            <person name="Oakley B."/>
            <person name="Pocsi I."/>
            <person name="Scazzocchio C."/>
            <person name="Seiboth B."/>
            <person name="vanKuyk P.A."/>
            <person name="Wortman J."/>
            <person name="Dyer P.S."/>
            <person name="Grigoriev I.V."/>
        </authorList>
    </citation>
    <scope>NUCLEOTIDE SEQUENCE [LARGE SCALE GENOMIC DNA]</scope>
    <source>
        <strain evidence="2">CBS 134.48</strain>
    </source>
</reference>
<dbReference type="Proteomes" id="UP000184304">
    <property type="component" value="Unassembled WGS sequence"/>
</dbReference>
<protein>
    <submittedName>
        <fullName evidence="1">Uncharacterized protein</fullName>
    </submittedName>
</protein>
<keyword evidence="2" id="KW-1185">Reference proteome</keyword>
<sequence>IKVDVPTELEGAYDVVHVRNIVFVLSDEEIEDVLSKLLKLLYLAAIFNWGEVDTHSLRIDKVNGECSTAAIEEIVRISRSADPRLVPHWIPELPRLFESVGLVDLGKILLKDPDTWIIPFMSVS</sequence>
<evidence type="ECO:0000313" key="1">
    <source>
        <dbReference type="EMBL" id="OJI88849.1"/>
    </source>
</evidence>
<dbReference type="STRING" id="767770.A0A1L9NHV2"/>
<dbReference type="EMBL" id="KV878178">
    <property type="protein sequence ID" value="OJI88849.1"/>
    <property type="molecule type" value="Genomic_DNA"/>
</dbReference>
<evidence type="ECO:0000313" key="2">
    <source>
        <dbReference type="Proteomes" id="UP000184304"/>
    </source>
</evidence>
<proteinExistence type="predicted"/>
<feature type="non-terminal residue" evidence="1">
    <location>
        <position position="1"/>
    </location>
</feature>
<accession>A0A1L9NHV2</accession>